<keyword evidence="2 4" id="KW-0472">Membrane</keyword>
<dbReference type="InterPro" id="IPR050330">
    <property type="entry name" value="Bact_OuterMem_StrucFunc"/>
</dbReference>
<evidence type="ECO:0000313" key="6">
    <source>
        <dbReference type="EMBL" id="SQA94403.1"/>
    </source>
</evidence>
<dbReference type="CDD" id="cd07185">
    <property type="entry name" value="OmpA_C-like"/>
    <property type="match status" value="1"/>
</dbReference>
<evidence type="ECO:0000313" key="7">
    <source>
        <dbReference type="Proteomes" id="UP000249891"/>
    </source>
</evidence>
<keyword evidence="6" id="KW-0449">Lipoprotein</keyword>
<dbReference type="AlphaFoldDB" id="A0A2X2T1S3"/>
<evidence type="ECO:0000256" key="3">
    <source>
        <dbReference type="ARBA" id="ARBA00023237"/>
    </source>
</evidence>
<sequence length="110" mass="11964">MDRTYFKTGSDELTEGSEQQLKNIVAILKAYPKAAIRLGGYTDNTGSVEGNKKLSERRANSVLNKLVALGANKAQLSAQGYGAEHPLCPANDTPECKAKNRRIDIRLTAK</sequence>
<dbReference type="GO" id="GO:0009279">
    <property type="term" value="C:cell outer membrane"/>
    <property type="evidence" value="ECO:0007669"/>
    <property type="project" value="UniProtKB-SubCell"/>
</dbReference>
<dbReference type="PROSITE" id="PS51123">
    <property type="entry name" value="OMPA_2"/>
    <property type="match status" value="1"/>
</dbReference>
<evidence type="ECO:0000256" key="2">
    <source>
        <dbReference type="ARBA" id="ARBA00023136"/>
    </source>
</evidence>
<dbReference type="Proteomes" id="UP000249891">
    <property type="component" value="Unassembled WGS sequence"/>
</dbReference>
<dbReference type="EMBL" id="UARG01000030">
    <property type="protein sequence ID" value="SQA94403.1"/>
    <property type="molecule type" value="Genomic_DNA"/>
</dbReference>
<gene>
    <name evidence="6" type="primary">yiaD_2</name>
    <name evidence="6" type="ORF">NCTC11546_02573</name>
</gene>
<dbReference type="PANTHER" id="PTHR30329:SF21">
    <property type="entry name" value="LIPOPROTEIN YIAD-RELATED"/>
    <property type="match status" value="1"/>
</dbReference>
<accession>A0A2X2T1S3</accession>
<dbReference type="PANTHER" id="PTHR30329">
    <property type="entry name" value="STATOR ELEMENT OF FLAGELLAR MOTOR COMPLEX"/>
    <property type="match status" value="1"/>
</dbReference>
<proteinExistence type="predicted"/>
<dbReference type="SUPFAM" id="SSF103088">
    <property type="entry name" value="OmpA-like"/>
    <property type="match status" value="1"/>
</dbReference>
<name>A0A2X2T1S3_CAPOC</name>
<dbReference type="PRINTS" id="PR01021">
    <property type="entry name" value="OMPADOMAIN"/>
</dbReference>
<protein>
    <submittedName>
        <fullName evidence="6">Inner membrane lipoprotein YiaD</fullName>
    </submittedName>
</protein>
<dbReference type="InterPro" id="IPR036737">
    <property type="entry name" value="OmpA-like_sf"/>
</dbReference>
<evidence type="ECO:0000256" key="1">
    <source>
        <dbReference type="ARBA" id="ARBA00004442"/>
    </source>
</evidence>
<organism evidence="6 7">
    <name type="scientific">Capnocytophaga ochracea</name>
    <dbReference type="NCBI Taxonomy" id="1018"/>
    <lineage>
        <taxon>Bacteria</taxon>
        <taxon>Pseudomonadati</taxon>
        <taxon>Bacteroidota</taxon>
        <taxon>Flavobacteriia</taxon>
        <taxon>Flavobacteriales</taxon>
        <taxon>Flavobacteriaceae</taxon>
        <taxon>Capnocytophaga</taxon>
    </lineage>
</organism>
<keyword evidence="3" id="KW-0998">Cell outer membrane</keyword>
<dbReference type="Gene3D" id="3.30.1330.60">
    <property type="entry name" value="OmpA-like domain"/>
    <property type="match status" value="1"/>
</dbReference>
<evidence type="ECO:0000256" key="4">
    <source>
        <dbReference type="PROSITE-ProRule" id="PRU00473"/>
    </source>
</evidence>
<dbReference type="InterPro" id="IPR006665">
    <property type="entry name" value="OmpA-like"/>
</dbReference>
<feature type="domain" description="OmpA-like" evidence="5">
    <location>
        <begin position="1"/>
        <end position="110"/>
    </location>
</feature>
<comment type="subcellular location">
    <subcellularLocation>
        <location evidence="1">Cell outer membrane</location>
    </subcellularLocation>
</comment>
<dbReference type="InterPro" id="IPR006664">
    <property type="entry name" value="OMP_bac"/>
</dbReference>
<evidence type="ECO:0000259" key="5">
    <source>
        <dbReference type="PROSITE" id="PS51123"/>
    </source>
</evidence>
<dbReference type="Pfam" id="PF00691">
    <property type="entry name" value="OmpA"/>
    <property type="match status" value="1"/>
</dbReference>
<reference evidence="6 7" key="1">
    <citation type="submission" date="2018-06" db="EMBL/GenBank/DDBJ databases">
        <authorList>
            <consortium name="Pathogen Informatics"/>
            <person name="Doyle S."/>
        </authorList>
    </citation>
    <scope>NUCLEOTIDE SEQUENCE [LARGE SCALE GENOMIC DNA]</scope>
    <source>
        <strain evidence="6 7">NCTC11546</strain>
    </source>
</reference>